<feature type="region of interest" description="Disordered" evidence="1">
    <location>
        <begin position="467"/>
        <end position="514"/>
    </location>
</feature>
<evidence type="ECO:0000256" key="1">
    <source>
        <dbReference type="SAM" id="MobiDB-lite"/>
    </source>
</evidence>
<gene>
    <name evidence="3" type="ORF">PL336_03710</name>
</gene>
<dbReference type="SUPFAM" id="SSF53098">
    <property type="entry name" value="Ribonuclease H-like"/>
    <property type="match status" value="1"/>
</dbReference>
<dbReference type="AlphaFoldDB" id="A0AAX3LQW4"/>
<name>A0AAX3LQW4_9RHOB</name>
<dbReference type="GO" id="GO:0015074">
    <property type="term" value="P:DNA integration"/>
    <property type="evidence" value="ECO:0007669"/>
    <property type="project" value="InterPro"/>
</dbReference>
<reference evidence="3" key="1">
    <citation type="submission" date="2023-01" db="EMBL/GenBank/DDBJ databases">
        <title>Comparative genomic analysis of cold water coral derived Sulfitobacter faviae: insights into their metabolism and habitat adaptation.</title>
        <authorList>
            <person name="Guo Y."/>
            <person name="Lin S."/>
            <person name="Huang Z."/>
            <person name="Tang K."/>
            <person name="Wang X."/>
        </authorList>
    </citation>
    <scope>NUCLEOTIDE SEQUENCE</scope>
    <source>
        <strain evidence="3">SCSIO W_1865</strain>
    </source>
</reference>
<dbReference type="Gene3D" id="3.30.420.10">
    <property type="entry name" value="Ribonuclease H-like superfamily/Ribonuclease H"/>
    <property type="match status" value="1"/>
</dbReference>
<evidence type="ECO:0000313" key="4">
    <source>
        <dbReference type="Proteomes" id="UP001210770"/>
    </source>
</evidence>
<dbReference type="InterPro" id="IPR036397">
    <property type="entry name" value="RNaseH_sf"/>
</dbReference>
<dbReference type="PROSITE" id="PS50994">
    <property type="entry name" value="INTEGRASE"/>
    <property type="match status" value="1"/>
</dbReference>
<dbReference type="InterPro" id="IPR001584">
    <property type="entry name" value="Integrase_cat-core"/>
</dbReference>
<dbReference type="EMBL" id="CP116423">
    <property type="protein sequence ID" value="WCE70955.1"/>
    <property type="molecule type" value="Genomic_DNA"/>
</dbReference>
<feature type="compositionally biased region" description="Basic and acidic residues" evidence="1">
    <location>
        <begin position="503"/>
        <end position="514"/>
    </location>
</feature>
<proteinExistence type="predicted"/>
<dbReference type="GO" id="GO:0003676">
    <property type="term" value="F:nucleic acid binding"/>
    <property type="evidence" value="ECO:0007669"/>
    <property type="project" value="InterPro"/>
</dbReference>
<sequence>MAKTINKEYLNLQRKTIITVFGDVKQAFQKENARREEAGEPPLRQPGREAVRKFIKRLNKFHVLVARLGQEQAMKRMRPTNKGLEVLRPLERVEMDEWKVDLLTKLGESQLLQMFNPDELEKMGLLDRMKRWWMCAAIDCRTNCYLGLTLTANPKTSSALKCLRMVTSDKGQFADAVGALAPWSMFGTPETLFVDNGSAFKAAPFTNACLDLGITKVQTVAGAPSMRGQAEGGFSTLGTTLLPRLSGRTFGDVVEKANHPAEKRACLSIDDFVFALVRWIVDVYHNMPQEALGGRTPLQQWEADLAEGNHPLMPAPSQRRKRIAFGLPLQRVLQKDGIRVLNVHYQSPELAKHYLDKGNIPLNIRWFDENIGSVEVEIDGVWEEVHSKSDIFANVDATTWAATRRAMRAKDAKRKEWEEDVVARTIADIEALNAERKAAYKIIDHEWTKERFAAVEKEAMASFEVVAPRQKTADSPDGYGSSVVPVEPAKPVRTKPADTSSVSEHDTNTWKFRD</sequence>
<accession>A0AAX3LQW4</accession>
<evidence type="ECO:0000313" key="3">
    <source>
        <dbReference type="EMBL" id="WCE70955.1"/>
    </source>
</evidence>
<evidence type="ECO:0000259" key="2">
    <source>
        <dbReference type="PROSITE" id="PS50994"/>
    </source>
</evidence>
<feature type="domain" description="Integrase catalytic" evidence="2">
    <location>
        <begin position="85"/>
        <end position="305"/>
    </location>
</feature>
<protein>
    <recommendedName>
        <fullName evidence="2">Integrase catalytic domain-containing protein</fullName>
    </recommendedName>
</protein>
<dbReference type="RefSeq" id="WP_271689156.1">
    <property type="nucleotide sequence ID" value="NZ_CP116423.1"/>
</dbReference>
<organism evidence="3 4">
    <name type="scientific">Sulfitobacter faviae</name>
    <dbReference type="NCBI Taxonomy" id="1775881"/>
    <lineage>
        <taxon>Bacteria</taxon>
        <taxon>Pseudomonadati</taxon>
        <taxon>Pseudomonadota</taxon>
        <taxon>Alphaproteobacteria</taxon>
        <taxon>Rhodobacterales</taxon>
        <taxon>Roseobacteraceae</taxon>
        <taxon>Sulfitobacter</taxon>
    </lineage>
</organism>
<dbReference type="Proteomes" id="UP001210770">
    <property type="component" value="Chromosome"/>
</dbReference>
<dbReference type="InterPro" id="IPR012337">
    <property type="entry name" value="RNaseH-like_sf"/>
</dbReference>